<name>A0A0C3BN01_PILCF</name>
<keyword evidence="2" id="KW-1185">Reference proteome</keyword>
<dbReference type="InParanoid" id="A0A0C3BN01"/>
<sequence>MLTASLSLFSGYFPLDFGFLADRVFQLSTDEGTGVALAAPPPAANEDDNNDKAAVTGPRIQACVNLTKTITFNHRLTGPGKMVKLCLLFVGKSTNKSAIDIPNSPNCYY</sequence>
<dbReference type="HOGENOM" id="CLU_2184960_0_0_1"/>
<dbReference type="Proteomes" id="UP000054166">
    <property type="component" value="Unassembled WGS sequence"/>
</dbReference>
<reference evidence="1 2" key="1">
    <citation type="submission" date="2014-04" db="EMBL/GenBank/DDBJ databases">
        <authorList>
            <consortium name="DOE Joint Genome Institute"/>
            <person name="Kuo A."/>
            <person name="Tarkka M."/>
            <person name="Buscot F."/>
            <person name="Kohler A."/>
            <person name="Nagy L.G."/>
            <person name="Floudas D."/>
            <person name="Copeland A."/>
            <person name="Barry K.W."/>
            <person name="Cichocki N."/>
            <person name="Veneault-Fourrey C."/>
            <person name="LaButti K."/>
            <person name="Lindquist E.A."/>
            <person name="Lipzen A."/>
            <person name="Lundell T."/>
            <person name="Morin E."/>
            <person name="Murat C."/>
            <person name="Sun H."/>
            <person name="Tunlid A."/>
            <person name="Henrissat B."/>
            <person name="Grigoriev I.V."/>
            <person name="Hibbett D.S."/>
            <person name="Martin F."/>
            <person name="Nordberg H.P."/>
            <person name="Cantor M.N."/>
            <person name="Hua S.X."/>
        </authorList>
    </citation>
    <scope>NUCLEOTIDE SEQUENCE [LARGE SCALE GENOMIC DNA]</scope>
    <source>
        <strain evidence="1 2">F 1598</strain>
    </source>
</reference>
<gene>
    <name evidence="1" type="ORF">PILCRDRAFT_11114</name>
</gene>
<protein>
    <submittedName>
        <fullName evidence="1">Uncharacterized protein</fullName>
    </submittedName>
</protein>
<evidence type="ECO:0000313" key="1">
    <source>
        <dbReference type="EMBL" id="KIM78662.1"/>
    </source>
</evidence>
<proteinExistence type="predicted"/>
<dbReference type="AlphaFoldDB" id="A0A0C3BN01"/>
<organism evidence="1 2">
    <name type="scientific">Piloderma croceum (strain F 1598)</name>
    <dbReference type="NCBI Taxonomy" id="765440"/>
    <lineage>
        <taxon>Eukaryota</taxon>
        <taxon>Fungi</taxon>
        <taxon>Dikarya</taxon>
        <taxon>Basidiomycota</taxon>
        <taxon>Agaricomycotina</taxon>
        <taxon>Agaricomycetes</taxon>
        <taxon>Agaricomycetidae</taxon>
        <taxon>Atheliales</taxon>
        <taxon>Atheliaceae</taxon>
        <taxon>Piloderma</taxon>
    </lineage>
</organism>
<dbReference type="EMBL" id="KN833015">
    <property type="protein sequence ID" value="KIM78662.1"/>
    <property type="molecule type" value="Genomic_DNA"/>
</dbReference>
<accession>A0A0C3BN01</accession>
<evidence type="ECO:0000313" key="2">
    <source>
        <dbReference type="Proteomes" id="UP000054166"/>
    </source>
</evidence>
<reference evidence="2" key="2">
    <citation type="submission" date="2015-01" db="EMBL/GenBank/DDBJ databases">
        <title>Evolutionary Origins and Diversification of the Mycorrhizal Mutualists.</title>
        <authorList>
            <consortium name="DOE Joint Genome Institute"/>
            <consortium name="Mycorrhizal Genomics Consortium"/>
            <person name="Kohler A."/>
            <person name="Kuo A."/>
            <person name="Nagy L.G."/>
            <person name="Floudas D."/>
            <person name="Copeland A."/>
            <person name="Barry K.W."/>
            <person name="Cichocki N."/>
            <person name="Veneault-Fourrey C."/>
            <person name="LaButti K."/>
            <person name="Lindquist E.A."/>
            <person name="Lipzen A."/>
            <person name="Lundell T."/>
            <person name="Morin E."/>
            <person name="Murat C."/>
            <person name="Riley R."/>
            <person name="Ohm R."/>
            <person name="Sun H."/>
            <person name="Tunlid A."/>
            <person name="Henrissat B."/>
            <person name="Grigoriev I.V."/>
            <person name="Hibbett D.S."/>
            <person name="Martin F."/>
        </authorList>
    </citation>
    <scope>NUCLEOTIDE SEQUENCE [LARGE SCALE GENOMIC DNA]</scope>
    <source>
        <strain evidence="2">F 1598</strain>
    </source>
</reference>